<dbReference type="OrthoDB" id="5569250at2759"/>
<evidence type="ECO:0000313" key="2">
    <source>
        <dbReference type="EMBL" id="RDB15970.1"/>
    </source>
</evidence>
<name>A0A369J4A7_HYPMA</name>
<dbReference type="EMBL" id="LUEZ02000137">
    <property type="protein sequence ID" value="RDB15970.1"/>
    <property type="molecule type" value="Genomic_DNA"/>
</dbReference>
<dbReference type="InParanoid" id="A0A369J4A7"/>
<evidence type="ECO:0000313" key="3">
    <source>
        <dbReference type="Proteomes" id="UP000076154"/>
    </source>
</evidence>
<protein>
    <recommendedName>
        <fullName evidence="1">Fungal-type protein kinase domain-containing protein</fullName>
    </recommendedName>
</protein>
<gene>
    <name evidence="2" type="ORF">Hypma_003575</name>
</gene>
<dbReference type="PANTHER" id="PTHR38248:SF2">
    <property type="entry name" value="FUNK1 11"/>
    <property type="match status" value="1"/>
</dbReference>
<feature type="domain" description="Fungal-type protein kinase" evidence="1">
    <location>
        <begin position="17"/>
        <end position="128"/>
    </location>
</feature>
<dbReference type="AlphaFoldDB" id="A0A369J4A7"/>
<keyword evidence="3" id="KW-1185">Reference proteome</keyword>
<evidence type="ECO:0000259" key="1">
    <source>
        <dbReference type="Pfam" id="PF17667"/>
    </source>
</evidence>
<accession>A0A369J4A7</accession>
<dbReference type="Pfam" id="PF17667">
    <property type="entry name" value="Pkinase_fungal"/>
    <property type="match status" value="1"/>
</dbReference>
<reference evidence="2" key="1">
    <citation type="submission" date="2018-04" db="EMBL/GenBank/DDBJ databases">
        <title>Whole genome sequencing of Hypsizygus marmoreus.</title>
        <authorList>
            <person name="Choi I.-G."/>
            <person name="Min B."/>
            <person name="Kim J.-G."/>
            <person name="Kim S."/>
            <person name="Oh Y.-L."/>
            <person name="Kong W.-S."/>
            <person name="Park H."/>
            <person name="Jeong J."/>
            <person name="Song E.-S."/>
        </authorList>
    </citation>
    <scope>NUCLEOTIDE SEQUENCE [LARGE SCALE GENOMIC DNA]</scope>
    <source>
        <strain evidence="2">51987-8</strain>
    </source>
</reference>
<comment type="caution">
    <text evidence="2">The sequence shown here is derived from an EMBL/GenBank/DDBJ whole genome shotgun (WGS) entry which is preliminary data.</text>
</comment>
<dbReference type="STRING" id="39966.A0A369J4A7"/>
<dbReference type="InterPro" id="IPR040976">
    <property type="entry name" value="Pkinase_fungal"/>
</dbReference>
<proteinExistence type="predicted"/>
<dbReference type="PANTHER" id="PTHR38248">
    <property type="entry name" value="FUNK1 6"/>
    <property type="match status" value="1"/>
</dbReference>
<sequence length="249" mass="28901">MIHSNLSIEAPLQNLFGLNSVEELEIVFSDCLECHHHLSNTAASLFNGVSESNMLFARCGNGVLGVLSDWDIGLERNDPSGSHPSIRSPRHCARTFPFMARDLLVNPPPLHLHRHHLESFFYILVWVVIHYDFERRRKHRTPAELQCWNDKNATDNAKGYFIYSPLKRDHIFRHIRKEFHGLRDKWLLPLWRLFRDAQVSLDDHRGDPGYDIATYGGRITFDTVMAVINRGRRHFRRTSMCAPLDIHGV</sequence>
<organism evidence="2 3">
    <name type="scientific">Hypsizygus marmoreus</name>
    <name type="common">White beech mushroom</name>
    <name type="synonym">Agaricus marmoreus</name>
    <dbReference type="NCBI Taxonomy" id="39966"/>
    <lineage>
        <taxon>Eukaryota</taxon>
        <taxon>Fungi</taxon>
        <taxon>Dikarya</taxon>
        <taxon>Basidiomycota</taxon>
        <taxon>Agaricomycotina</taxon>
        <taxon>Agaricomycetes</taxon>
        <taxon>Agaricomycetidae</taxon>
        <taxon>Agaricales</taxon>
        <taxon>Tricholomatineae</taxon>
        <taxon>Lyophyllaceae</taxon>
        <taxon>Hypsizygus</taxon>
    </lineage>
</organism>
<dbReference type="Proteomes" id="UP000076154">
    <property type="component" value="Unassembled WGS sequence"/>
</dbReference>